<dbReference type="AlphaFoldDB" id="A0A2N6QUA9"/>
<accession>A0A2N6QUA9</accession>
<dbReference type="InterPro" id="IPR026881">
    <property type="entry name" value="WYL_dom"/>
</dbReference>
<dbReference type="Pfam" id="PF25583">
    <property type="entry name" value="WCX"/>
    <property type="match status" value="1"/>
</dbReference>
<protein>
    <submittedName>
        <fullName evidence="3">WYL domain-containing protein</fullName>
    </submittedName>
</protein>
<dbReference type="EMBL" id="PNGJ01000001">
    <property type="protein sequence ID" value="PMC25631.1"/>
    <property type="molecule type" value="Genomic_DNA"/>
</dbReference>
<organism evidence="3 4">
    <name type="scientific">Hoylesella buccalis</name>
    <dbReference type="NCBI Taxonomy" id="28127"/>
    <lineage>
        <taxon>Bacteria</taxon>
        <taxon>Pseudomonadati</taxon>
        <taxon>Bacteroidota</taxon>
        <taxon>Bacteroidia</taxon>
        <taxon>Bacteroidales</taxon>
        <taxon>Prevotellaceae</taxon>
        <taxon>Hoylesella</taxon>
    </lineage>
</organism>
<comment type="caution">
    <text evidence="3">The sequence shown here is derived from an EMBL/GenBank/DDBJ whole genome shotgun (WGS) entry which is preliminary data.</text>
</comment>
<reference evidence="3 4" key="1">
    <citation type="submission" date="2017-09" db="EMBL/GenBank/DDBJ databases">
        <title>Bacterial strain isolated from the female urinary microbiota.</title>
        <authorList>
            <person name="Thomas-White K."/>
            <person name="Kumar N."/>
            <person name="Forster S."/>
            <person name="Putonti C."/>
            <person name="Lawley T."/>
            <person name="Wolfe A.J."/>
        </authorList>
    </citation>
    <scope>NUCLEOTIDE SEQUENCE [LARGE SCALE GENOMIC DNA]</scope>
    <source>
        <strain evidence="3 4">UMB0536</strain>
    </source>
</reference>
<dbReference type="Proteomes" id="UP000235564">
    <property type="component" value="Unassembled WGS sequence"/>
</dbReference>
<evidence type="ECO:0000259" key="1">
    <source>
        <dbReference type="Pfam" id="PF13280"/>
    </source>
</evidence>
<feature type="domain" description="WYL" evidence="1">
    <location>
        <begin position="125"/>
        <end position="196"/>
    </location>
</feature>
<dbReference type="PANTHER" id="PTHR34580">
    <property type="match status" value="1"/>
</dbReference>
<dbReference type="InterPro" id="IPR051534">
    <property type="entry name" value="CBASS_pafABC_assoc_protein"/>
</dbReference>
<evidence type="ECO:0000313" key="4">
    <source>
        <dbReference type="Proteomes" id="UP000235564"/>
    </source>
</evidence>
<evidence type="ECO:0000313" key="3">
    <source>
        <dbReference type="EMBL" id="PMC25631.1"/>
    </source>
</evidence>
<proteinExistence type="predicted"/>
<dbReference type="InterPro" id="IPR057727">
    <property type="entry name" value="WCX_dom"/>
</dbReference>
<dbReference type="OrthoDB" id="43316at2"/>
<evidence type="ECO:0000259" key="2">
    <source>
        <dbReference type="Pfam" id="PF25583"/>
    </source>
</evidence>
<dbReference type="RefSeq" id="WP_102696543.1">
    <property type="nucleotide sequence ID" value="NZ_PNGJ01000001.1"/>
</dbReference>
<dbReference type="PANTHER" id="PTHR34580:SF9">
    <property type="entry name" value="SLL5097 PROTEIN"/>
    <property type="match status" value="1"/>
</dbReference>
<dbReference type="Pfam" id="PF13280">
    <property type="entry name" value="WYL"/>
    <property type="match status" value="1"/>
</dbReference>
<gene>
    <name evidence="3" type="ORF">CJ231_02370</name>
</gene>
<feature type="domain" description="WCX" evidence="2">
    <location>
        <begin position="231"/>
        <end position="305"/>
    </location>
</feature>
<sequence>MINNDRGQSLISKYVWVIETIYRSRKISFKELNERWLRDTDISRGVDIPKRTFDNWRHVIWDMFGINIVNENRGEYRYYIENEEDFSKNGLRSWLYNTFCVSNALANSQSIKDRIILEYVPSGQENLQPIIEAMKENRVLNMTYHSYWKDEENNFDVQPYCVKLFRQRWYMVARSTYSYYYKKGPRIYSLDRIKYLHATEETFGMPKDWTANDFFDGCFGIIAEQSVKIQLVKLKVSAGQANYIRDLKMHETQEEIERNEEYSIFTFNLRPGFDFQQELLWNGEDMEVLEPIWLRKEIAGKIKRMWNKYKEDK</sequence>
<name>A0A2N6QUA9_9BACT</name>
<dbReference type="PROSITE" id="PS52050">
    <property type="entry name" value="WYL"/>
    <property type="match status" value="1"/>
</dbReference>